<accession>A0ACB7P270</accession>
<evidence type="ECO:0000313" key="1">
    <source>
        <dbReference type="EMBL" id="KAH6628108.1"/>
    </source>
</evidence>
<name>A0ACB7P270_9PEZI</name>
<dbReference type="EMBL" id="JAGIZQ010000005">
    <property type="protein sequence ID" value="KAH6628108.1"/>
    <property type="molecule type" value="Genomic_DNA"/>
</dbReference>
<dbReference type="Proteomes" id="UP000724584">
    <property type="component" value="Unassembled WGS sequence"/>
</dbReference>
<reference evidence="1 2" key="1">
    <citation type="journal article" date="2021" name="Nat. Commun.">
        <title>Genetic determinants of endophytism in the Arabidopsis root mycobiome.</title>
        <authorList>
            <person name="Mesny F."/>
            <person name="Miyauchi S."/>
            <person name="Thiergart T."/>
            <person name="Pickel B."/>
            <person name="Atanasova L."/>
            <person name="Karlsson M."/>
            <person name="Huettel B."/>
            <person name="Barry K.W."/>
            <person name="Haridas S."/>
            <person name="Chen C."/>
            <person name="Bauer D."/>
            <person name="Andreopoulos W."/>
            <person name="Pangilinan J."/>
            <person name="LaButti K."/>
            <person name="Riley R."/>
            <person name="Lipzen A."/>
            <person name="Clum A."/>
            <person name="Drula E."/>
            <person name="Henrissat B."/>
            <person name="Kohler A."/>
            <person name="Grigoriev I.V."/>
            <person name="Martin F.M."/>
            <person name="Hacquard S."/>
        </authorList>
    </citation>
    <scope>NUCLEOTIDE SEQUENCE [LARGE SCALE GENOMIC DNA]</scope>
    <source>
        <strain evidence="1 2">MPI-SDFR-AT-0079</strain>
    </source>
</reference>
<organism evidence="1 2">
    <name type="scientific">Chaetomium tenue</name>
    <dbReference type="NCBI Taxonomy" id="1854479"/>
    <lineage>
        <taxon>Eukaryota</taxon>
        <taxon>Fungi</taxon>
        <taxon>Dikarya</taxon>
        <taxon>Ascomycota</taxon>
        <taxon>Pezizomycotina</taxon>
        <taxon>Sordariomycetes</taxon>
        <taxon>Sordariomycetidae</taxon>
        <taxon>Sordariales</taxon>
        <taxon>Chaetomiaceae</taxon>
        <taxon>Chaetomium</taxon>
    </lineage>
</organism>
<proteinExistence type="predicted"/>
<protein>
    <submittedName>
        <fullName evidence="1">Kinase-like domain-containing protein</fullName>
    </submittedName>
</protein>
<comment type="caution">
    <text evidence="1">The sequence shown here is derived from an EMBL/GenBank/DDBJ whole genome shotgun (WGS) entry which is preliminary data.</text>
</comment>
<gene>
    <name evidence="1" type="ORF">F5144DRAFT_296765</name>
</gene>
<keyword evidence="2" id="KW-1185">Reference proteome</keyword>
<sequence length="416" mass="47230">MLPALHRLVRWQWTWVTTYLPRIWPPSRDQIAPKENIPGADFTKVGTVEPVEPVESVESVGHPSHEFPIMTEDQYKRLRKNFIESLDSTAICDLASKHNDEGKACRVVTKTSGSFNVCFFVEFDGEGPKWVVRVPIEPAFEDAWAKLQSEVATIQYLKQETRVPVPCIYAYGRDATLTKSGTGTQMFIISEFVQGHPLNKSVLKSTDDEHKETFYSQLIDVLAELRKLEFPAMGSLMPNSGGGRRPQVGPVISMSATTLRQPHNKTMVVGPVRSSLRGPFTSALEYMKYQLSLVSAFLLLPVSDHTIDDIKEEIFAFCSMEQASQGLFTSRLVEEPCVLQHLDLRSANIIVDEEFNIKGIIDWEFSGTIPRQLFAPPSWVTGHDLDEMHEEMDADFRAVLDKKRRVHARYQQLWEE</sequence>
<evidence type="ECO:0000313" key="2">
    <source>
        <dbReference type="Proteomes" id="UP000724584"/>
    </source>
</evidence>